<dbReference type="AlphaFoldDB" id="A0A9W8CCX1"/>
<evidence type="ECO:0000259" key="1">
    <source>
        <dbReference type="PROSITE" id="PS51277"/>
    </source>
</evidence>
<evidence type="ECO:0000313" key="3">
    <source>
        <dbReference type="Proteomes" id="UP001164776"/>
    </source>
</evidence>
<sequence length="223" mass="24751">MLFLRKRLQPGATLPQGTKLLADNAFPRPREFISKVDSDVIPFGYRHLDEILALFSIPRGSRMSDQVASTLRTCEASFDEPHTCATSVEAATEFATDALGTSHLRRAVLVVRGREPRRYIIAQNGIKRIGPPGARMVPCHPLPYPYVIRFCHNPDNVEAFSVELTGETADAEGGAAITAVAVCHSNTTNWDNRYFQMLNATPGEQICQFMPENYQLWVTAATQ</sequence>
<dbReference type="PANTHER" id="PTHR31236">
    <property type="entry name" value="BURP DOMAIN PROTEIN USPL1-LIKE"/>
    <property type="match status" value="1"/>
</dbReference>
<dbReference type="InterPro" id="IPR044816">
    <property type="entry name" value="BURP"/>
</dbReference>
<keyword evidence="3" id="KW-1185">Reference proteome</keyword>
<dbReference type="Pfam" id="PF03181">
    <property type="entry name" value="BURP"/>
    <property type="match status" value="1"/>
</dbReference>
<evidence type="ECO:0000313" key="2">
    <source>
        <dbReference type="EMBL" id="KAJ1254063.1"/>
    </source>
</evidence>
<reference evidence="2 3" key="1">
    <citation type="submission" date="2022-10" db="EMBL/GenBank/DDBJ databases">
        <title>WGS assembly of Paspalum vaginatum 540-79.</title>
        <authorList>
            <person name="Sun G."/>
            <person name="Wase N."/>
            <person name="Shu S."/>
            <person name="Jenkins J."/>
            <person name="Zhou B."/>
            <person name="Torres-Rodriguez J."/>
            <person name="Chen C."/>
            <person name="Sandor L."/>
            <person name="Plott C."/>
            <person name="Yoshinga Y."/>
            <person name="Daum C."/>
            <person name="Qi P."/>
            <person name="Barry K."/>
            <person name="Lipzen A."/>
            <person name="Berry L."/>
            <person name="Pedersen C."/>
            <person name="Gottilla T."/>
            <person name="Foltz A."/>
            <person name="Yu H."/>
            <person name="O'Malley R."/>
            <person name="Zhang C."/>
            <person name="Devos K."/>
            <person name="Sigmon B."/>
            <person name="Yu B."/>
            <person name="Obata T."/>
            <person name="Schmutz J."/>
            <person name="Schnable J."/>
        </authorList>
    </citation>
    <scope>NUCLEOTIDE SEQUENCE [LARGE SCALE GENOMIC DNA]</scope>
    <source>
        <strain evidence="3">cv. 540-79</strain>
    </source>
</reference>
<dbReference type="OrthoDB" id="989869at2759"/>
<comment type="caution">
    <text evidence="2">The sequence shown here is derived from an EMBL/GenBank/DDBJ whole genome shotgun (WGS) entry which is preliminary data.</text>
</comment>
<gene>
    <name evidence="2" type="ORF">BS78_K126600</name>
</gene>
<protein>
    <recommendedName>
        <fullName evidence="1">BURP domain-containing protein</fullName>
    </recommendedName>
</protein>
<dbReference type="SMART" id="SM01045">
    <property type="entry name" value="BURP"/>
    <property type="match status" value="1"/>
</dbReference>
<organism evidence="2 3">
    <name type="scientific">Paspalum vaginatum</name>
    <name type="common">seashore paspalum</name>
    <dbReference type="NCBI Taxonomy" id="158149"/>
    <lineage>
        <taxon>Eukaryota</taxon>
        <taxon>Viridiplantae</taxon>
        <taxon>Streptophyta</taxon>
        <taxon>Embryophyta</taxon>
        <taxon>Tracheophyta</taxon>
        <taxon>Spermatophyta</taxon>
        <taxon>Magnoliopsida</taxon>
        <taxon>Liliopsida</taxon>
        <taxon>Poales</taxon>
        <taxon>Poaceae</taxon>
        <taxon>PACMAD clade</taxon>
        <taxon>Panicoideae</taxon>
        <taxon>Andropogonodae</taxon>
        <taxon>Paspaleae</taxon>
        <taxon>Paspalinae</taxon>
        <taxon>Paspalum</taxon>
    </lineage>
</organism>
<dbReference type="Proteomes" id="UP001164776">
    <property type="component" value="Unassembled WGS sequence"/>
</dbReference>
<dbReference type="InterPro" id="IPR004873">
    <property type="entry name" value="BURP_dom"/>
</dbReference>
<dbReference type="PANTHER" id="PTHR31236:SF27">
    <property type="entry name" value="BURP DOMAIN-CONTAINING PROTEIN 4"/>
    <property type="match status" value="1"/>
</dbReference>
<feature type="domain" description="BURP" evidence="1">
    <location>
        <begin position="2"/>
        <end position="220"/>
    </location>
</feature>
<proteinExistence type="predicted"/>
<accession>A0A9W8CCX1</accession>
<dbReference type="EMBL" id="MU630364">
    <property type="protein sequence ID" value="KAJ1254063.1"/>
    <property type="molecule type" value="Genomic_DNA"/>
</dbReference>
<name>A0A9W8CCX1_9POAL</name>
<dbReference type="PROSITE" id="PS51277">
    <property type="entry name" value="BURP"/>
    <property type="match status" value="1"/>
</dbReference>